<proteinExistence type="predicted"/>
<reference evidence="1 2" key="1">
    <citation type="journal article" date="2023" name="Plants (Basel)">
        <title>Bridging the Gap: Combining Genomics and Transcriptomics Approaches to Understand Stylosanthes scabra, an Orphan Legume from the Brazilian Caatinga.</title>
        <authorList>
            <person name="Ferreira-Neto J.R.C."/>
            <person name="da Silva M.D."/>
            <person name="Binneck E."/>
            <person name="de Melo N.F."/>
            <person name="da Silva R.H."/>
            <person name="de Melo A.L.T.M."/>
            <person name="Pandolfi V."/>
            <person name="Bustamante F.O."/>
            <person name="Brasileiro-Vidal A.C."/>
            <person name="Benko-Iseppon A.M."/>
        </authorList>
    </citation>
    <scope>NUCLEOTIDE SEQUENCE [LARGE SCALE GENOMIC DNA]</scope>
    <source>
        <tissue evidence="1">Leaves</tissue>
    </source>
</reference>
<evidence type="ECO:0000313" key="2">
    <source>
        <dbReference type="Proteomes" id="UP001341840"/>
    </source>
</evidence>
<protein>
    <submittedName>
        <fullName evidence="1">Uncharacterized protein</fullName>
    </submittedName>
</protein>
<dbReference type="EMBL" id="JASCZI010091043">
    <property type="protein sequence ID" value="MED6148637.1"/>
    <property type="molecule type" value="Genomic_DNA"/>
</dbReference>
<name>A0ABU6TIQ7_9FABA</name>
<comment type="caution">
    <text evidence="1">The sequence shown here is derived from an EMBL/GenBank/DDBJ whole genome shotgun (WGS) entry which is preliminary data.</text>
</comment>
<organism evidence="1 2">
    <name type="scientific">Stylosanthes scabra</name>
    <dbReference type="NCBI Taxonomy" id="79078"/>
    <lineage>
        <taxon>Eukaryota</taxon>
        <taxon>Viridiplantae</taxon>
        <taxon>Streptophyta</taxon>
        <taxon>Embryophyta</taxon>
        <taxon>Tracheophyta</taxon>
        <taxon>Spermatophyta</taxon>
        <taxon>Magnoliopsida</taxon>
        <taxon>eudicotyledons</taxon>
        <taxon>Gunneridae</taxon>
        <taxon>Pentapetalae</taxon>
        <taxon>rosids</taxon>
        <taxon>fabids</taxon>
        <taxon>Fabales</taxon>
        <taxon>Fabaceae</taxon>
        <taxon>Papilionoideae</taxon>
        <taxon>50 kb inversion clade</taxon>
        <taxon>dalbergioids sensu lato</taxon>
        <taxon>Dalbergieae</taxon>
        <taxon>Pterocarpus clade</taxon>
        <taxon>Stylosanthes</taxon>
    </lineage>
</organism>
<dbReference type="Proteomes" id="UP001341840">
    <property type="component" value="Unassembled WGS sequence"/>
</dbReference>
<sequence length="129" mass="14581">MKRSHPNLNHPLLYKQGATPPQVLFSHHIDHLFRNQLSDSSECFPSEGTLSLPHSHCLLPLTIKVHWIIVRYGATTLNESQGGSQSNSNLTPIILLTNLPFSISKPQNPIKRQTHTSFSYGFSLRFHKT</sequence>
<accession>A0ABU6TIQ7</accession>
<evidence type="ECO:0000313" key="1">
    <source>
        <dbReference type="EMBL" id="MED6148637.1"/>
    </source>
</evidence>
<gene>
    <name evidence="1" type="ORF">PIB30_054854</name>
</gene>
<keyword evidence="2" id="KW-1185">Reference proteome</keyword>